<name>A0A6J5LJ40_9CAUD</name>
<sequence>MNLPKTWHNVKLYQFKELRQLDQNLGYFAFQLDTLAILADVDSDELEDLAIDELNNLFNSVKWVLHEPKKGFKSKLTIDEEDFIFKPFNKLTLFEFIDLEYFLSNDYIKHFSHILSVFYRRIDKDKWNNVEFEPYIFSPFERFELFDDQIITDVYGILTDYLKYRENFMNKYENLFNESDEDDEEEDDINDFNSVDEYKNSLKQKEHGKKARKWGWESLLFDLCEGDITKMDEVGNQSLIFVFNMLSMRKDMGYLETPKG</sequence>
<organism evidence="1">
    <name type="scientific">uncultured Caudovirales phage</name>
    <dbReference type="NCBI Taxonomy" id="2100421"/>
    <lineage>
        <taxon>Viruses</taxon>
        <taxon>Duplodnaviria</taxon>
        <taxon>Heunggongvirae</taxon>
        <taxon>Uroviricota</taxon>
        <taxon>Caudoviricetes</taxon>
        <taxon>Peduoviridae</taxon>
        <taxon>Maltschvirus</taxon>
        <taxon>Maltschvirus maltsch</taxon>
    </lineage>
</organism>
<dbReference type="EMBL" id="LR796288">
    <property type="protein sequence ID" value="CAB4134628.1"/>
    <property type="molecule type" value="Genomic_DNA"/>
</dbReference>
<evidence type="ECO:0000313" key="1">
    <source>
        <dbReference type="EMBL" id="CAB4134628.1"/>
    </source>
</evidence>
<proteinExistence type="predicted"/>
<reference evidence="1" key="1">
    <citation type="submission" date="2020-04" db="EMBL/GenBank/DDBJ databases">
        <authorList>
            <person name="Chiriac C."/>
            <person name="Salcher M."/>
            <person name="Ghai R."/>
            <person name="Kavagutti S V."/>
        </authorList>
    </citation>
    <scope>NUCLEOTIDE SEQUENCE</scope>
</reference>
<gene>
    <name evidence="1" type="ORF">UFOVP280_44</name>
</gene>
<accession>A0A6J5LJ40</accession>
<protein>
    <submittedName>
        <fullName evidence="1">Uncharacterized protein</fullName>
    </submittedName>
</protein>